<evidence type="ECO:0000256" key="1">
    <source>
        <dbReference type="SAM" id="MobiDB-lite"/>
    </source>
</evidence>
<reference evidence="2" key="1">
    <citation type="journal article" name="BMC Genomics">
        <title>Long-read sequencing and de novo genome assembly of marine medaka (Oryzias melastigma).</title>
        <authorList>
            <person name="Liang P."/>
            <person name="Saqib H.S.A."/>
            <person name="Ni X."/>
            <person name="Shen Y."/>
        </authorList>
    </citation>
    <scope>NUCLEOTIDE SEQUENCE</scope>
    <source>
        <strain evidence="2">Bigg-433</strain>
    </source>
</reference>
<comment type="caution">
    <text evidence="2">The sequence shown here is derived from an EMBL/GenBank/DDBJ whole genome shotgun (WGS) entry which is preliminary data.</text>
</comment>
<feature type="compositionally biased region" description="Basic and acidic residues" evidence="1">
    <location>
        <begin position="35"/>
        <end position="46"/>
    </location>
</feature>
<name>A0A834C3Z5_ORYME</name>
<gene>
    <name evidence="2" type="ORF">FQA47_010934</name>
</gene>
<accession>A0A834C3Z5</accession>
<protein>
    <submittedName>
        <fullName evidence="2">Uncharacterized protein</fullName>
    </submittedName>
</protein>
<organism evidence="2 3">
    <name type="scientific">Oryzias melastigma</name>
    <name type="common">Marine medaka</name>
    <dbReference type="NCBI Taxonomy" id="30732"/>
    <lineage>
        <taxon>Eukaryota</taxon>
        <taxon>Metazoa</taxon>
        <taxon>Chordata</taxon>
        <taxon>Craniata</taxon>
        <taxon>Vertebrata</taxon>
        <taxon>Euteleostomi</taxon>
        <taxon>Actinopterygii</taxon>
        <taxon>Neopterygii</taxon>
        <taxon>Teleostei</taxon>
        <taxon>Neoteleostei</taxon>
        <taxon>Acanthomorphata</taxon>
        <taxon>Ovalentaria</taxon>
        <taxon>Atherinomorphae</taxon>
        <taxon>Beloniformes</taxon>
        <taxon>Adrianichthyidae</taxon>
        <taxon>Oryziinae</taxon>
        <taxon>Oryzias</taxon>
    </lineage>
</organism>
<dbReference type="AlphaFoldDB" id="A0A834C3Z5"/>
<dbReference type="Proteomes" id="UP000646548">
    <property type="component" value="Unassembled WGS sequence"/>
</dbReference>
<evidence type="ECO:0000313" key="3">
    <source>
        <dbReference type="Proteomes" id="UP000646548"/>
    </source>
</evidence>
<feature type="region of interest" description="Disordered" evidence="1">
    <location>
        <begin position="32"/>
        <end position="64"/>
    </location>
</feature>
<sequence>MLCLSKNNTDSSSVAPVRYPVVQISSKLHLMWQNKEQRKPQEEKTKAPKPTGCQQNAGEKQQETMDRITRAMAVTVGVNVCYASEKKTNYLTAGDERCSMCARYSTSAQSIQSRDGYET</sequence>
<evidence type="ECO:0000313" key="2">
    <source>
        <dbReference type="EMBL" id="KAF6720864.1"/>
    </source>
</evidence>
<dbReference type="EMBL" id="WKFB01000511">
    <property type="protein sequence ID" value="KAF6720864.1"/>
    <property type="molecule type" value="Genomic_DNA"/>
</dbReference>
<proteinExistence type="predicted"/>